<dbReference type="STRING" id="1001240.GY21_12180"/>
<dbReference type="InterPro" id="IPR000335">
    <property type="entry name" value="Bleomycin-R"/>
</dbReference>
<dbReference type="InterPro" id="IPR004360">
    <property type="entry name" value="Glyas_Fos-R_dOase_dom"/>
</dbReference>
<dbReference type="Proteomes" id="UP000561726">
    <property type="component" value="Unassembled WGS sequence"/>
</dbReference>
<evidence type="ECO:0000256" key="1">
    <source>
        <dbReference type="ARBA" id="ARBA00011051"/>
    </source>
</evidence>
<evidence type="ECO:0000313" key="7">
    <source>
        <dbReference type="Proteomes" id="UP000029864"/>
    </source>
</evidence>
<dbReference type="OrthoDB" id="284897at2"/>
<gene>
    <name evidence="6" type="ORF">BJ997_002621</name>
    <name evidence="5" type="ORF">GY21_12180</name>
</gene>
<dbReference type="GO" id="GO:0046677">
    <property type="term" value="P:response to antibiotic"/>
    <property type="evidence" value="ECO:0007669"/>
    <property type="project" value="UniProtKB-KW"/>
</dbReference>
<evidence type="ECO:0000259" key="4">
    <source>
        <dbReference type="PROSITE" id="PS51819"/>
    </source>
</evidence>
<dbReference type="RefSeq" id="WP_035837002.1">
    <property type="nucleotide sequence ID" value="NZ_JACHBQ010000001.1"/>
</dbReference>
<dbReference type="Pfam" id="PF00903">
    <property type="entry name" value="Glyoxalase"/>
    <property type="match status" value="1"/>
</dbReference>
<sequence>MSSTSSAAAIFPGLVPELLVTDLEASLAFWVGLCGFDVLYDRPAERFAYLQLGSAQLMLEQVGVSRNWVTGALEAPLGRGVNFQISVPAIEPVVERLAHAGWPLFMAPETTWYETGPTRSGVSQFLVQDPDGYLLRLTTPHGVRA</sequence>
<keyword evidence="7" id="KW-1185">Reference proteome</keyword>
<dbReference type="AlphaFoldDB" id="A0A099J4A3"/>
<proteinExistence type="inferred from homology"/>
<evidence type="ECO:0000256" key="2">
    <source>
        <dbReference type="ARBA" id="ARBA00021572"/>
    </source>
</evidence>
<dbReference type="EMBL" id="JPXF01000049">
    <property type="protein sequence ID" value="KGJ72915.1"/>
    <property type="molecule type" value="Genomic_DNA"/>
</dbReference>
<comment type="caution">
    <text evidence="5">The sequence shown here is derived from an EMBL/GenBank/DDBJ whole genome shotgun (WGS) entry which is preliminary data.</text>
</comment>
<dbReference type="CDD" id="cd08349">
    <property type="entry name" value="BLMA_like"/>
    <property type="match status" value="1"/>
</dbReference>
<evidence type="ECO:0000313" key="8">
    <source>
        <dbReference type="Proteomes" id="UP000561726"/>
    </source>
</evidence>
<dbReference type="GO" id="GO:0051213">
    <property type="term" value="F:dioxygenase activity"/>
    <property type="evidence" value="ECO:0007669"/>
    <property type="project" value="UniProtKB-KW"/>
</dbReference>
<reference evidence="5 7" key="1">
    <citation type="submission" date="2014-08" db="EMBL/GenBank/DDBJ databases">
        <authorList>
            <person name="Sisinthy S."/>
        </authorList>
    </citation>
    <scope>NUCLEOTIDE SEQUENCE [LARGE SCALE GENOMIC DNA]</scope>
    <source>
        <strain evidence="5 7">RuG17</strain>
    </source>
</reference>
<dbReference type="SUPFAM" id="SSF54593">
    <property type="entry name" value="Glyoxalase/Bleomycin resistance protein/Dihydroxybiphenyl dioxygenase"/>
    <property type="match status" value="1"/>
</dbReference>
<dbReference type="eggNOG" id="COG0346">
    <property type="taxonomic scope" value="Bacteria"/>
</dbReference>
<name>A0A099J4A3_9MICO</name>
<dbReference type="InterPro" id="IPR037523">
    <property type="entry name" value="VOC_core"/>
</dbReference>
<protein>
    <recommendedName>
        <fullName evidence="2">Bleomycin resistance protein</fullName>
    </recommendedName>
</protein>
<feature type="domain" description="VOC" evidence="4">
    <location>
        <begin position="11"/>
        <end position="140"/>
    </location>
</feature>
<organism evidence="5 7">
    <name type="scientific">Cryobacterium roopkundense</name>
    <dbReference type="NCBI Taxonomy" id="1001240"/>
    <lineage>
        <taxon>Bacteria</taxon>
        <taxon>Bacillati</taxon>
        <taxon>Actinomycetota</taxon>
        <taxon>Actinomycetes</taxon>
        <taxon>Micrococcales</taxon>
        <taxon>Microbacteriaceae</taxon>
        <taxon>Cryobacterium</taxon>
    </lineage>
</organism>
<dbReference type="PROSITE" id="PS51819">
    <property type="entry name" value="VOC"/>
    <property type="match status" value="1"/>
</dbReference>
<keyword evidence="3" id="KW-0046">Antibiotic resistance</keyword>
<evidence type="ECO:0000256" key="3">
    <source>
        <dbReference type="ARBA" id="ARBA00023251"/>
    </source>
</evidence>
<accession>A0A099J4A3</accession>
<dbReference type="InterPro" id="IPR029068">
    <property type="entry name" value="Glyas_Bleomycin-R_OHBP_Dase"/>
</dbReference>
<dbReference type="GO" id="GO:0016829">
    <property type="term" value="F:lyase activity"/>
    <property type="evidence" value="ECO:0007669"/>
    <property type="project" value="UniProtKB-KW"/>
</dbReference>
<evidence type="ECO:0000313" key="5">
    <source>
        <dbReference type="EMBL" id="KGJ72915.1"/>
    </source>
</evidence>
<evidence type="ECO:0000313" key="6">
    <source>
        <dbReference type="EMBL" id="MBB5642073.1"/>
    </source>
</evidence>
<comment type="similarity">
    <text evidence="1">Belongs to the bleomycin resistance protein family.</text>
</comment>
<keyword evidence="6" id="KW-0223">Dioxygenase</keyword>
<keyword evidence="6" id="KW-0456">Lyase</keyword>
<dbReference type="Gene3D" id="3.10.180.10">
    <property type="entry name" value="2,3-Dihydroxybiphenyl 1,2-Dioxygenase, domain 1"/>
    <property type="match status" value="1"/>
</dbReference>
<dbReference type="EMBL" id="JACHBQ010000001">
    <property type="protein sequence ID" value="MBB5642073.1"/>
    <property type="molecule type" value="Genomic_DNA"/>
</dbReference>
<keyword evidence="6" id="KW-0560">Oxidoreductase</keyword>
<reference evidence="6 8" key="2">
    <citation type="submission" date="2020-08" db="EMBL/GenBank/DDBJ databases">
        <title>Sequencing the genomes of 1000 actinobacteria strains.</title>
        <authorList>
            <person name="Klenk H.-P."/>
        </authorList>
    </citation>
    <scope>NUCLEOTIDE SEQUENCE [LARGE SCALE GENOMIC DNA]</scope>
    <source>
        <strain evidence="6 8">DSM 21065</strain>
    </source>
</reference>
<dbReference type="Proteomes" id="UP000029864">
    <property type="component" value="Unassembled WGS sequence"/>
</dbReference>